<proteinExistence type="predicted"/>
<evidence type="ECO:0000313" key="2">
    <source>
        <dbReference type="Proteomes" id="UP000326903"/>
    </source>
</evidence>
<comment type="caution">
    <text evidence="1">The sequence shown here is derived from an EMBL/GenBank/DDBJ whole genome shotgun (WGS) entry which is preliminary data.</text>
</comment>
<protein>
    <submittedName>
        <fullName evidence="1">Uncharacterized protein</fullName>
    </submittedName>
</protein>
<organism evidence="1 2">
    <name type="scientific">Ginsengibacter hankyongi</name>
    <dbReference type="NCBI Taxonomy" id="2607284"/>
    <lineage>
        <taxon>Bacteria</taxon>
        <taxon>Pseudomonadati</taxon>
        <taxon>Bacteroidota</taxon>
        <taxon>Chitinophagia</taxon>
        <taxon>Chitinophagales</taxon>
        <taxon>Chitinophagaceae</taxon>
        <taxon>Ginsengibacter</taxon>
    </lineage>
</organism>
<name>A0A5J5IEZ3_9BACT</name>
<gene>
    <name evidence="1" type="ORF">FW778_13550</name>
</gene>
<reference evidence="1 2" key="1">
    <citation type="submission" date="2019-09" db="EMBL/GenBank/DDBJ databases">
        <title>Draft genome sequence of Ginsengibacter sp. BR5-29.</title>
        <authorList>
            <person name="Im W.-T."/>
        </authorList>
    </citation>
    <scope>NUCLEOTIDE SEQUENCE [LARGE SCALE GENOMIC DNA]</scope>
    <source>
        <strain evidence="1 2">BR5-29</strain>
    </source>
</reference>
<dbReference type="AlphaFoldDB" id="A0A5J5IEZ3"/>
<evidence type="ECO:0000313" key="1">
    <source>
        <dbReference type="EMBL" id="KAA9038578.1"/>
    </source>
</evidence>
<dbReference type="RefSeq" id="WP_150415299.1">
    <property type="nucleotide sequence ID" value="NZ_VYQF01000003.1"/>
</dbReference>
<sequence length="358" mass="40222">MTNEKTKIAMEADLILENLTHTLLYEGYSLYPYYRSAVKNQKPIPFGVIFPKDYNAYHEHSHSKMQSQSIITGDNDLTVSVTVRFLHLRKTELFQKANNEKDNEDYIPVSNLDINGKFYNSGWQTVERKITTGDIGLTQLAKGGISIPIEFDNMNEGELILNEKNVVVAKSVSSISEITGSILISAESIIESTDSFRITVVVTNTTGLENANTISRDEAIMQSFLSTHIILQTLQGEFISQQDTPVKWTTATAGCTNINTWPIVIDKSNTTLLSSPIILYDHPEINPQSSGDLFDSTEIEEALLLHVNLLTEEDRNRIGTEDEKMNAMLKKVNGLTPEDLHQYHSMLKENKASQFNNE</sequence>
<dbReference type="Proteomes" id="UP000326903">
    <property type="component" value="Unassembled WGS sequence"/>
</dbReference>
<dbReference type="EMBL" id="VYQF01000003">
    <property type="protein sequence ID" value="KAA9038578.1"/>
    <property type="molecule type" value="Genomic_DNA"/>
</dbReference>
<keyword evidence="2" id="KW-1185">Reference proteome</keyword>
<accession>A0A5J5IEZ3</accession>